<keyword evidence="2" id="KW-1185">Reference proteome</keyword>
<evidence type="ECO:0000256" key="1">
    <source>
        <dbReference type="SAM" id="MobiDB-lite"/>
    </source>
</evidence>
<organism evidence="2 3">
    <name type="scientific">Acrobeloides nanus</name>
    <dbReference type="NCBI Taxonomy" id="290746"/>
    <lineage>
        <taxon>Eukaryota</taxon>
        <taxon>Metazoa</taxon>
        <taxon>Ecdysozoa</taxon>
        <taxon>Nematoda</taxon>
        <taxon>Chromadorea</taxon>
        <taxon>Rhabditida</taxon>
        <taxon>Tylenchina</taxon>
        <taxon>Cephalobomorpha</taxon>
        <taxon>Cephaloboidea</taxon>
        <taxon>Cephalobidae</taxon>
        <taxon>Acrobeloides</taxon>
    </lineage>
</organism>
<dbReference type="Proteomes" id="UP000887540">
    <property type="component" value="Unplaced"/>
</dbReference>
<reference evidence="3" key="1">
    <citation type="submission" date="2022-11" db="UniProtKB">
        <authorList>
            <consortium name="WormBaseParasite"/>
        </authorList>
    </citation>
    <scope>IDENTIFICATION</scope>
</reference>
<name>A0A914E1L2_9BILA</name>
<dbReference type="AlphaFoldDB" id="A0A914E1L2"/>
<evidence type="ECO:0000313" key="3">
    <source>
        <dbReference type="WBParaSite" id="ACRNAN_scaffold4988.g30267.t1"/>
    </source>
</evidence>
<feature type="region of interest" description="Disordered" evidence="1">
    <location>
        <begin position="22"/>
        <end position="45"/>
    </location>
</feature>
<sequence>MANASLPVATQQSMANDINVPQPMANVTQGAPVHGNEPADGNRITNNYVARPPVQTHFYITRVEDIPADLTWKFGSNVEFSRSMAPSVHVWYAAFGVKAHLEVRKTAMSIGLPRLLEADWGRIEMFYAWAVSQGKGRKFANGNNVSQNHAIVCGPGDQYLVKRLQIVEVPLEKEIPDAAGSPDILETIDLLDLVVRSNGSPRPRARLLAIGDINLCRQVLEQVETARFHFNADADRLTGQNALLAGRRTQRVSFSVKNPWCAYTRIQNWSMKDLPVAEMNQILRRQVGIKLYARGIALPAGFGVHIKKGRVVQHRNTIQNMPQAARNEYFIANHLGRLFTPVVLEKVVFLEVYKPGVNSVVMTQEPQPQEQVPMPRPPPELPLAVRFGNAVLDAAAVDQALDANQEQQPTANDESYEFLDSECGSEFELIEADYADQYGD</sequence>
<proteinExistence type="predicted"/>
<protein>
    <submittedName>
        <fullName evidence="3">Polyprotein</fullName>
    </submittedName>
</protein>
<evidence type="ECO:0000313" key="2">
    <source>
        <dbReference type="Proteomes" id="UP000887540"/>
    </source>
</evidence>
<dbReference type="WBParaSite" id="ACRNAN_scaffold4988.g30267.t1">
    <property type="protein sequence ID" value="ACRNAN_scaffold4988.g30267.t1"/>
    <property type="gene ID" value="ACRNAN_scaffold4988.g30267"/>
</dbReference>
<accession>A0A914E1L2</accession>